<evidence type="ECO:0000256" key="3">
    <source>
        <dbReference type="ARBA" id="ARBA00022692"/>
    </source>
</evidence>
<evidence type="ECO:0000256" key="4">
    <source>
        <dbReference type="ARBA" id="ARBA00022989"/>
    </source>
</evidence>
<dbReference type="Gene3D" id="1.20.1250.20">
    <property type="entry name" value="MFS general substrate transporter like domains"/>
    <property type="match status" value="1"/>
</dbReference>
<feature type="transmembrane region" description="Helical" evidence="6">
    <location>
        <begin position="137"/>
        <end position="154"/>
    </location>
</feature>
<dbReference type="PROSITE" id="PS50850">
    <property type="entry name" value="MFS"/>
    <property type="match status" value="1"/>
</dbReference>
<dbReference type="EMBL" id="CVQI01032019">
    <property type="protein sequence ID" value="CRK40281.1"/>
    <property type="molecule type" value="Genomic_DNA"/>
</dbReference>
<organism evidence="8 9">
    <name type="scientific">Verticillium longisporum</name>
    <name type="common">Verticillium dahliae var. longisporum</name>
    <dbReference type="NCBI Taxonomy" id="100787"/>
    <lineage>
        <taxon>Eukaryota</taxon>
        <taxon>Fungi</taxon>
        <taxon>Dikarya</taxon>
        <taxon>Ascomycota</taxon>
        <taxon>Pezizomycotina</taxon>
        <taxon>Sordariomycetes</taxon>
        <taxon>Hypocreomycetidae</taxon>
        <taxon>Glomerellales</taxon>
        <taxon>Plectosphaerellaceae</taxon>
        <taxon>Verticillium</taxon>
    </lineage>
</organism>
<accession>A0A0G4N139</accession>
<comment type="subcellular location">
    <subcellularLocation>
        <location evidence="1">Membrane</location>
        <topology evidence="1">Multi-pass membrane protein</topology>
    </subcellularLocation>
</comment>
<evidence type="ECO:0000259" key="7">
    <source>
        <dbReference type="PROSITE" id="PS50850"/>
    </source>
</evidence>
<evidence type="ECO:0000313" key="8">
    <source>
        <dbReference type="EMBL" id="CRK40281.1"/>
    </source>
</evidence>
<feature type="domain" description="Major facilitator superfamily (MFS) profile" evidence="7">
    <location>
        <begin position="93"/>
        <end position="189"/>
    </location>
</feature>
<dbReference type="Proteomes" id="UP000045706">
    <property type="component" value="Unassembled WGS sequence"/>
</dbReference>
<keyword evidence="5 6" id="KW-0472">Membrane</keyword>
<dbReference type="InterPro" id="IPR036259">
    <property type="entry name" value="MFS_trans_sf"/>
</dbReference>
<dbReference type="SUPFAM" id="SSF103473">
    <property type="entry name" value="MFS general substrate transporter"/>
    <property type="match status" value="1"/>
</dbReference>
<evidence type="ECO:0000313" key="9">
    <source>
        <dbReference type="Proteomes" id="UP000045706"/>
    </source>
</evidence>
<dbReference type="AlphaFoldDB" id="A0A0G4N139"/>
<name>A0A0G4N139_VERLO</name>
<evidence type="ECO:0000256" key="1">
    <source>
        <dbReference type="ARBA" id="ARBA00004141"/>
    </source>
</evidence>
<dbReference type="GO" id="GO:0005351">
    <property type="term" value="F:carbohydrate:proton symporter activity"/>
    <property type="evidence" value="ECO:0007669"/>
    <property type="project" value="TreeGrafter"/>
</dbReference>
<dbReference type="PANTHER" id="PTHR48022:SF3">
    <property type="entry name" value="HEXOSE TRANSPORTER PROTEIN (AFU_ORTHOLOGUE AFUA_8G04480)-RELATED"/>
    <property type="match status" value="1"/>
</dbReference>
<dbReference type="InterPro" id="IPR020846">
    <property type="entry name" value="MFS_dom"/>
</dbReference>
<feature type="transmembrane region" description="Helical" evidence="6">
    <location>
        <begin position="161"/>
        <end position="179"/>
    </location>
</feature>
<keyword evidence="3 6" id="KW-0812">Transmembrane</keyword>
<dbReference type="InterPro" id="IPR005828">
    <property type="entry name" value="MFS_sugar_transport-like"/>
</dbReference>
<sequence>MQLAIVFDVFIRVERLRSLSHGSSLLLEHHLRQADDHPLSFSPASHCTSIVMGLAQKETPEATEVAGSGLASVLPVDAKPWYRTPHLIKLNLLIMTPLISSASIGYDGSMMNGLQSLPQWRRYFGSPEGATLGAMNAVYPAGKVVALFLVTWICDRFGRKPPIVIGLLTCIAFAVMQAVSQNMHTFIIA</sequence>
<dbReference type="GO" id="GO:0016020">
    <property type="term" value="C:membrane"/>
    <property type="evidence" value="ECO:0007669"/>
    <property type="project" value="UniProtKB-SubCell"/>
</dbReference>
<keyword evidence="4 6" id="KW-1133">Transmembrane helix</keyword>
<feature type="non-terminal residue" evidence="8">
    <location>
        <position position="189"/>
    </location>
</feature>
<proteinExistence type="inferred from homology"/>
<evidence type="ECO:0000256" key="5">
    <source>
        <dbReference type="ARBA" id="ARBA00023136"/>
    </source>
</evidence>
<evidence type="ECO:0000256" key="6">
    <source>
        <dbReference type="SAM" id="Phobius"/>
    </source>
</evidence>
<comment type="similarity">
    <text evidence="2">Belongs to the major facilitator superfamily. Sugar transporter (TC 2.A.1.1) family.</text>
</comment>
<dbReference type="PANTHER" id="PTHR48022">
    <property type="entry name" value="PLASTIDIC GLUCOSE TRANSPORTER 4"/>
    <property type="match status" value="1"/>
</dbReference>
<gene>
    <name evidence="8" type="ORF">BN1723_015700</name>
</gene>
<reference evidence="9" key="1">
    <citation type="submission" date="2015-05" db="EMBL/GenBank/DDBJ databases">
        <authorList>
            <person name="Fogelqvist Johan"/>
        </authorList>
    </citation>
    <scope>NUCLEOTIDE SEQUENCE [LARGE SCALE GENOMIC DNA]</scope>
</reference>
<dbReference type="InterPro" id="IPR050360">
    <property type="entry name" value="MFS_Sugar_Transporters"/>
</dbReference>
<evidence type="ECO:0000256" key="2">
    <source>
        <dbReference type="ARBA" id="ARBA00010992"/>
    </source>
</evidence>
<protein>
    <recommendedName>
        <fullName evidence="7">Major facilitator superfamily (MFS) profile domain-containing protein</fullName>
    </recommendedName>
</protein>
<dbReference type="Pfam" id="PF00083">
    <property type="entry name" value="Sugar_tr"/>
    <property type="match status" value="1"/>
</dbReference>